<evidence type="ECO:0000313" key="3">
    <source>
        <dbReference type="Proteomes" id="UP001589619"/>
    </source>
</evidence>
<dbReference type="Proteomes" id="UP001589619">
    <property type="component" value="Unassembled WGS sequence"/>
</dbReference>
<reference evidence="2 3" key="1">
    <citation type="submission" date="2024-09" db="EMBL/GenBank/DDBJ databases">
        <authorList>
            <person name="Sun Q."/>
            <person name="Mori K."/>
        </authorList>
    </citation>
    <scope>NUCLEOTIDE SEQUENCE [LARGE SCALE GENOMIC DNA]</scope>
    <source>
        <strain evidence="2 3">JCM 12520</strain>
    </source>
</reference>
<gene>
    <name evidence="2" type="ORF">ACFFNY_23265</name>
</gene>
<dbReference type="RefSeq" id="WP_344916009.1">
    <property type="nucleotide sequence ID" value="NZ_BAAAYO010000018.1"/>
</dbReference>
<organism evidence="2 3">
    <name type="scientific">Paenibacillus hodogayensis</name>
    <dbReference type="NCBI Taxonomy" id="279208"/>
    <lineage>
        <taxon>Bacteria</taxon>
        <taxon>Bacillati</taxon>
        <taxon>Bacillota</taxon>
        <taxon>Bacilli</taxon>
        <taxon>Bacillales</taxon>
        <taxon>Paenibacillaceae</taxon>
        <taxon>Paenibacillus</taxon>
    </lineage>
</organism>
<protein>
    <submittedName>
        <fullName evidence="2">Heparinase II/III family protein</fullName>
    </submittedName>
</protein>
<dbReference type="InterPro" id="IPR012480">
    <property type="entry name" value="Hepar_II_III_C"/>
</dbReference>
<sequence>MNNYIRYDSSAAYELASPYPIGLREWNTTDYVAELRSRIAAEKQKKELLVYYYRIGHVQAYPLPIRRLDPLQYPKGIPELPAYPWYIWLFWQLKERWDTLHTAWRIFHDADAGLILQDELASTAEWTSSHVGAGFAGLSSGHLATALAIYLSNQEGWDADKLTRAKQAASTLLDRDIEPYIGDVWMKDDGIHESNMHNIPIIILISGVFLSEILGRPSASAAKLENVLELWQTKRLDGDCYSEGTAYDGFWLDPLTDWLRNGENPLVRRLMPGFRSFVASCLHLALPGRIDIHAPLGDEEPEMNFWMDVVVKLTHFFPWEEAEWLVRRFPPTRMTAAALSRMFNKTGENKAEEPKASVVEHPFAVSMRSGWSSEHCLVAVSASRYNMAHLHHDGGHVVIGHRNRFWITDPGYQQYRRGAERDYSIGKEAHNAPVLNGVVQTVRAAVVTGKEDSPGGYKSVELDLSNCYESLPPHTFVNRSVYMQTSGQTAVLVRDSVRAESAGISLEHFWQIGTFLAYSFVDGWLRLSDGSVAIWIAALVEDGQTQEYRLSQIAPTQLDRHEGSRGGLTVRHSQVCADKRHTCWWAFVIDDRGGWRIPDIRSQDGRPYCQV</sequence>
<comment type="caution">
    <text evidence="2">The sequence shown here is derived from an EMBL/GenBank/DDBJ whole genome shotgun (WGS) entry which is preliminary data.</text>
</comment>
<accession>A0ABV5W1Q7</accession>
<keyword evidence="3" id="KW-1185">Reference proteome</keyword>
<dbReference type="Gene3D" id="2.70.98.70">
    <property type="match status" value="1"/>
</dbReference>
<proteinExistence type="predicted"/>
<evidence type="ECO:0000259" key="1">
    <source>
        <dbReference type="Pfam" id="PF07940"/>
    </source>
</evidence>
<dbReference type="Pfam" id="PF07940">
    <property type="entry name" value="Hepar_II_III_C"/>
    <property type="match status" value="1"/>
</dbReference>
<feature type="domain" description="Heparinase II/III-like C-terminal" evidence="1">
    <location>
        <begin position="374"/>
        <end position="502"/>
    </location>
</feature>
<evidence type="ECO:0000313" key="2">
    <source>
        <dbReference type="EMBL" id="MFB9754499.1"/>
    </source>
</evidence>
<dbReference type="EMBL" id="JBHMAG010000015">
    <property type="protein sequence ID" value="MFB9754499.1"/>
    <property type="molecule type" value="Genomic_DNA"/>
</dbReference>
<name>A0ABV5W1Q7_9BACL</name>